<dbReference type="STRING" id="290398.Csal_0316"/>
<dbReference type="AlphaFoldDB" id="Q1R0S9"/>
<name>Q1R0S9_CHRI1</name>
<dbReference type="Gene3D" id="2.60.200.60">
    <property type="match status" value="1"/>
</dbReference>
<dbReference type="CDD" id="cd14744">
    <property type="entry name" value="PAAR_CT_2"/>
    <property type="match status" value="1"/>
</dbReference>
<sequence>MIRLGDATSHGGKVITGQSTYIVHGKPVAVVGDKVTCPVDGHGGVCTIVEGNPTLRINGKQAAFHGCHTSCGATLVSSMNGRHMIGTEEAKSPPVPKPIFSLTAAAAGKVMSDETTEKESQATIAPGFHVVREAGYRDQIKRDLLPTLSSDVDAMFERPNTHLPDYVLPGSLIVLSDPENKMCTAEEQTLQDQARLAQQTVQQLKPEQADVMMVNWGAVMDLSDAMGSASTAAGTSAGTLQALKSTMDETWHDLAQAWESGSRRGEQILERATAPIVGWMDRKFGLEDKHRTLKAKLGVLQDKAVHTVEQAMAGFAEFHVPTVAEGIQKAGKFARTLDVTNYVAIGLDIMSTRLAVERACNDINATKSCRQVELEEYIGLGTGIVGGSAGASAAVSNVGRVCLAIGYHPMGRLACTVVLVSGGAYGGSTAGKEVGRRAGSAIYEYFHEEGGTK</sequence>
<accession>Q1R0S9</accession>
<proteinExistence type="predicted"/>
<organism evidence="1 2">
    <name type="scientific">Chromohalobacter israelensis (strain ATCC BAA-138 / DSM 3043 / CIP 106854 / NCIMB 13768 / 1H11)</name>
    <name type="common">Chromohalobacter salexigens</name>
    <dbReference type="NCBI Taxonomy" id="290398"/>
    <lineage>
        <taxon>Bacteria</taxon>
        <taxon>Pseudomonadati</taxon>
        <taxon>Pseudomonadota</taxon>
        <taxon>Gammaproteobacteria</taxon>
        <taxon>Oceanospirillales</taxon>
        <taxon>Halomonadaceae</taxon>
        <taxon>Chromohalobacter</taxon>
    </lineage>
</organism>
<dbReference type="eggNOG" id="COG4104">
    <property type="taxonomic scope" value="Bacteria"/>
</dbReference>
<dbReference type="InterPro" id="IPR008727">
    <property type="entry name" value="PAAR_motif"/>
</dbReference>
<evidence type="ECO:0008006" key="3">
    <source>
        <dbReference type="Google" id="ProtNLM"/>
    </source>
</evidence>
<dbReference type="HOGENOM" id="CLU_043132_0_1_6"/>
<evidence type="ECO:0000313" key="1">
    <source>
        <dbReference type="EMBL" id="ABE57679.1"/>
    </source>
</evidence>
<keyword evidence="2" id="KW-1185">Reference proteome</keyword>
<dbReference type="OrthoDB" id="6352550at2"/>
<protein>
    <recommendedName>
        <fullName evidence="3">Zn-binding protein involved in type VI secretion</fullName>
    </recommendedName>
</protein>
<evidence type="ECO:0000313" key="2">
    <source>
        <dbReference type="Proteomes" id="UP000000239"/>
    </source>
</evidence>
<gene>
    <name evidence="1" type="ordered locus">Csal_0316</name>
</gene>
<dbReference type="EMBL" id="CP000285">
    <property type="protein sequence ID" value="ABE57679.1"/>
    <property type="molecule type" value="Genomic_DNA"/>
</dbReference>
<dbReference type="GeneID" id="95336055"/>
<reference evidence="1 2" key="1">
    <citation type="journal article" date="2011" name="Stand. Genomic Sci.">
        <title>Complete genome sequence of the halophilic and highly halotolerant Chromohalobacter salexigens type strain (1H11(T)).</title>
        <authorList>
            <person name="Copeland A."/>
            <person name="O'Connor K."/>
            <person name="Lucas S."/>
            <person name="Lapidus A."/>
            <person name="Berry K.W."/>
            <person name="Detter J.C."/>
            <person name="Del Rio T.G."/>
            <person name="Hammon N."/>
            <person name="Dalin E."/>
            <person name="Tice H."/>
            <person name="Pitluck S."/>
            <person name="Bruce D."/>
            <person name="Goodwin L."/>
            <person name="Han C."/>
            <person name="Tapia R."/>
            <person name="Saunders E."/>
            <person name="Schmutz J."/>
            <person name="Brettin T."/>
            <person name="Larimer F."/>
            <person name="Land M."/>
            <person name="Hauser L."/>
            <person name="Vargas C."/>
            <person name="Nieto J.J."/>
            <person name="Kyrpides N.C."/>
            <person name="Ivanova N."/>
            <person name="Goker M."/>
            <person name="Klenk H.P."/>
            <person name="Csonka L.N."/>
            <person name="Woyke T."/>
        </authorList>
    </citation>
    <scope>NUCLEOTIDE SEQUENCE [LARGE SCALE GENOMIC DNA]</scope>
    <source>
        <strain evidence="2">ATCC BAA-138 / DSM 3043 / CIP 106854 / NCIMB 13768 / 1H11</strain>
    </source>
</reference>
<dbReference type="Pfam" id="PF05488">
    <property type="entry name" value="PAAR_motif"/>
    <property type="match status" value="1"/>
</dbReference>
<dbReference type="KEGG" id="csa:Csal_0316"/>
<dbReference type="Proteomes" id="UP000000239">
    <property type="component" value="Chromosome"/>
</dbReference>
<dbReference type="RefSeq" id="WP_011505625.1">
    <property type="nucleotide sequence ID" value="NC_007963.1"/>
</dbReference>